<sequence length="150" mass="17278">MVRVLSIQSFLSVDAAYSKWKTLRDCYLRFKKSVKASNIHTEIEDSVSLGNEDQEFDHSSEENGTQETPVSLKMPPPPPQKRKVSCTAKNTSHSDVDKVIHYLHNKTTIREYDGIDHSFLSYAETFRKFQPATQAVLHWLSSLHERKKRA</sequence>
<evidence type="ECO:0000313" key="3">
    <source>
        <dbReference type="Proteomes" id="UP001516400"/>
    </source>
</evidence>
<comment type="caution">
    <text evidence="2">The sequence shown here is derived from an EMBL/GenBank/DDBJ whole genome shotgun (WGS) entry which is preliminary data.</text>
</comment>
<dbReference type="EMBL" id="JABFTP020000165">
    <property type="protein sequence ID" value="KAL3284646.1"/>
    <property type="molecule type" value="Genomic_DNA"/>
</dbReference>
<keyword evidence="3" id="KW-1185">Reference proteome</keyword>
<organism evidence="2 3">
    <name type="scientific">Cryptolaemus montrouzieri</name>
    <dbReference type="NCBI Taxonomy" id="559131"/>
    <lineage>
        <taxon>Eukaryota</taxon>
        <taxon>Metazoa</taxon>
        <taxon>Ecdysozoa</taxon>
        <taxon>Arthropoda</taxon>
        <taxon>Hexapoda</taxon>
        <taxon>Insecta</taxon>
        <taxon>Pterygota</taxon>
        <taxon>Neoptera</taxon>
        <taxon>Endopterygota</taxon>
        <taxon>Coleoptera</taxon>
        <taxon>Polyphaga</taxon>
        <taxon>Cucujiformia</taxon>
        <taxon>Coccinelloidea</taxon>
        <taxon>Coccinellidae</taxon>
        <taxon>Scymninae</taxon>
        <taxon>Scymnini</taxon>
        <taxon>Cryptolaemus</taxon>
    </lineage>
</organism>
<gene>
    <name evidence="2" type="ORF">HHI36_018800</name>
</gene>
<dbReference type="Proteomes" id="UP001516400">
    <property type="component" value="Unassembled WGS sequence"/>
</dbReference>
<dbReference type="AlphaFoldDB" id="A0ABD2P1D8"/>
<reference evidence="2 3" key="1">
    <citation type="journal article" date="2021" name="BMC Biol.">
        <title>Horizontally acquired antibacterial genes associated with adaptive radiation of ladybird beetles.</title>
        <authorList>
            <person name="Li H.S."/>
            <person name="Tang X.F."/>
            <person name="Huang Y.H."/>
            <person name="Xu Z.Y."/>
            <person name="Chen M.L."/>
            <person name="Du X.Y."/>
            <person name="Qiu B.Y."/>
            <person name="Chen P.T."/>
            <person name="Zhang W."/>
            <person name="Slipinski A."/>
            <person name="Escalona H.E."/>
            <person name="Waterhouse R.M."/>
            <person name="Zwick A."/>
            <person name="Pang H."/>
        </authorList>
    </citation>
    <scope>NUCLEOTIDE SEQUENCE [LARGE SCALE GENOMIC DNA]</scope>
    <source>
        <strain evidence="2">SYSU2018</strain>
    </source>
</reference>
<protein>
    <recommendedName>
        <fullName evidence="4">MADF domain-containing protein</fullName>
    </recommendedName>
</protein>
<evidence type="ECO:0000313" key="2">
    <source>
        <dbReference type="EMBL" id="KAL3284646.1"/>
    </source>
</evidence>
<evidence type="ECO:0000256" key="1">
    <source>
        <dbReference type="SAM" id="MobiDB-lite"/>
    </source>
</evidence>
<name>A0ABD2P1D8_9CUCU</name>
<evidence type="ECO:0008006" key="4">
    <source>
        <dbReference type="Google" id="ProtNLM"/>
    </source>
</evidence>
<proteinExistence type="predicted"/>
<feature type="region of interest" description="Disordered" evidence="1">
    <location>
        <begin position="45"/>
        <end position="90"/>
    </location>
</feature>
<accession>A0ABD2P1D8</accession>